<dbReference type="GO" id="GO:0005737">
    <property type="term" value="C:cytoplasm"/>
    <property type="evidence" value="ECO:0007669"/>
    <property type="project" value="InterPro"/>
</dbReference>
<organism evidence="3">
    <name type="scientific">marine sediment metagenome</name>
    <dbReference type="NCBI Taxonomy" id="412755"/>
    <lineage>
        <taxon>unclassified sequences</taxon>
        <taxon>metagenomes</taxon>
        <taxon>ecological metagenomes</taxon>
    </lineage>
</organism>
<evidence type="ECO:0000256" key="2">
    <source>
        <dbReference type="ARBA" id="ARBA00023315"/>
    </source>
</evidence>
<dbReference type="GO" id="GO:0006535">
    <property type="term" value="P:cysteine biosynthetic process from serine"/>
    <property type="evidence" value="ECO:0007669"/>
    <property type="project" value="InterPro"/>
</dbReference>
<feature type="non-terminal residue" evidence="3">
    <location>
        <position position="1"/>
    </location>
</feature>
<dbReference type="InterPro" id="IPR045304">
    <property type="entry name" value="LbH_SAT"/>
</dbReference>
<comment type="caution">
    <text evidence="3">The sequence shown here is derived from an EMBL/GenBank/DDBJ whole genome shotgun (WGS) entry which is preliminary data.</text>
</comment>
<dbReference type="PIRSF" id="PIRSF000441">
    <property type="entry name" value="CysE"/>
    <property type="match status" value="1"/>
</dbReference>
<accession>X1GVW6</accession>
<dbReference type="EMBL" id="BARU01013467">
    <property type="protein sequence ID" value="GAH37153.1"/>
    <property type="molecule type" value="Genomic_DNA"/>
</dbReference>
<dbReference type="Gene3D" id="2.160.10.10">
    <property type="entry name" value="Hexapeptide repeat proteins"/>
    <property type="match status" value="1"/>
</dbReference>
<evidence type="ECO:0000313" key="3">
    <source>
        <dbReference type="EMBL" id="GAH37153.1"/>
    </source>
</evidence>
<reference evidence="3" key="1">
    <citation type="journal article" date="2014" name="Front. Microbiol.">
        <title>High frequency of phylogenetically diverse reductive dehalogenase-homologous genes in deep subseafloor sedimentary metagenomes.</title>
        <authorList>
            <person name="Kawai M."/>
            <person name="Futagami T."/>
            <person name="Toyoda A."/>
            <person name="Takaki Y."/>
            <person name="Nishi S."/>
            <person name="Hori S."/>
            <person name="Arai W."/>
            <person name="Tsubouchi T."/>
            <person name="Morono Y."/>
            <person name="Uchiyama I."/>
            <person name="Ito T."/>
            <person name="Fujiyama A."/>
            <person name="Inagaki F."/>
            <person name="Takami H."/>
        </authorList>
    </citation>
    <scope>NUCLEOTIDE SEQUENCE</scope>
    <source>
        <strain evidence="3">Expedition CK06-06</strain>
    </source>
</reference>
<gene>
    <name evidence="3" type="ORF">S03H2_24300</name>
</gene>
<name>X1GVW6_9ZZZZ</name>
<sequence>YAHSVTGIDIHPGATIGSSFFIDHGTGVVIGETTEIGERVRLYQGVTLGALSLPKDEVEQLRHEKRHPTIEDDVTIYAGATILGGETVIGRNSVIGGSVWITSSVPPGTKVFLAPPKLVYKNTAPESDMR</sequence>
<dbReference type="GO" id="GO:0009001">
    <property type="term" value="F:serine O-acetyltransferase activity"/>
    <property type="evidence" value="ECO:0007669"/>
    <property type="project" value="InterPro"/>
</dbReference>
<evidence type="ECO:0008006" key="4">
    <source>
        <dbReference type="Google" id="ProtNLM"/>
    </source>
</evidence>
<keyword evidence="2" id="KW-0012">Acyltransferase</keyword>
<dbReference type="CDD" id="cd03354">
    <property type="entry name" value="LbH_SAT"/>
    <property type="match status" value="1"/>
</dbReference>
<dbReference type="PANTHER" id="PTHR42811">
    <property type="entry name" value="SERINE ACETYLTRANSFERASE"/>
    <property type="match status" value="1"/>
</dbReference>
<proteinExistence type="predicted"/>
<dbReference type="SUPFAM" id="SSF51161">
    <property type="entry name" value="Trimeric LpxA-like enzymes"/>
    <property type="match status" value="1"/>
</dbReference>
<dbReference type="InterPro" id="IPR005881">
    <property type="entry name" value="Ser_O-AcTrfase"/>
</dbReference>
<dbReference type="AlphaFoldDB" id="X1GVW6"/>
<keyword evidence="1" id="KW-0808">Transferase</keyword>
<protein>
    <recommendedName>
        <fullName evidence="4">Serine O-acetyltransferase</fullName>
    </recommendedName>
</protein>
<dbReference type="InterPro" id="IPR011004">
    <property type="entry name" value="Trimer_LpxA-like_sf"/>
</dbReference>
<evidence type="ECO:0000256" key="1">
    <source>
        <dbReference type="ARBA" id="ARBA00022679"/>
    </source>
</evidence>